<keyword evidence="2" id="KW-0808">Transferase</keyword>
<dbReference type="InterPro" id="IPR001173">
    <property type="entry name" value="Glyco_trans_2-like"/>
</dbReference>
<feature type="domain" description="Glycosyltransferase 2-like" evidence="1">
    <location>
        <begin position="4"/>
        <end position="122"/>
    </location>
</feature>
<dbReference type="CDD" id="cd00761">
    <property type="entry name" value="Glyco_tranf_GTA_type"/>
    <property type="match status" value="1"/>
</dbReference>
<sequence>MDLSVVICTYNGAGRIGQVLDGVRSQVHTESITWEVLVIDNNSQDHTKQVVEAYPKVRYVFEAQQGTAFARSRAVKEAQGQWIAFIDDDTVPDENWVAQAYQFTQTHPEIGAFGGQIHPEYEVEPPSGIGKIAPYLAIVERGSKPHRYDRVLPPGAGLVVRRQVWLDHMPEKLVLVGRTTATMLASEDIEAILHIQNSGHEIWYNPEMHLYHQIPKWRTEKSYLLKLIKGVGLARHQIRMTRWQAWQRPLITPIYLLNDLRKLMTHWVKFGRSQNLEVVCEQQLLLSSLVSPFYLRRLNLKE</sequence>
<accession>A0A1Z4JJ59</accession>
<dbReference type="GO" id="GO:0016740">
    <property type="term" value="F:transferase activity"/>
    <property type="evidence" value="ECO:0007669"/>
    <property type="project" value="UniProtKB-KW"/>
</dbReference>
<dbReference type="AlphaFoldDB" id="A0A1Z4JJ59"/>
<dbReference type="Gene3D" id="3.90.550.10">
    <property type="entry name" value="Spore Coat Polysaccharide Biosynthesis Protein SpsA, Chain A"/>
    <property type="match status" value="1"/>
</dbReference>
<dbReference type="PANTHER" id="PTHR43685">
    <property type="entry name" value="GLYCOSYLTRANSFERASE"/>
    <property type="match status" value="1"/>
</dbReference>
<dbReference type="EMBL" id="AP018203">
    <property type="protein sequence ID" value="BAY56761.1"/>
    <property type="molecule type" value="Genomic_DNA"/>
</dbReference>
<dbReference type="Proteomes" id="UP000217895">
    <property type="component" value="Chromosome"/>
</dbReference>
<organism evidence="2 3">
    <name type="scientific">Leptolyngbya boryana NIES-2135</name>
    <dbReference type="NCBI Taxonomy" id="1973484"/>
    <lineage>
        <taxon>Bacteria</taxon>
        <taxon>Bacillati</taxon>
        <taxon>Cyanobacteriota</taxon>
        <taxon>Cyanophyceae</taxon>
        <taxon>Leptolyngbyales</taxon>
        <taxon>Leptolyngbyaceae</taxon>
        <taxon>Leptolyngbya group</taxon>
        <taxon>Leptolyngbya</taxon>
    </lineage>
</organism>
<dbReference type="InterPro" id="IPR050834">
    <property type="entry name" value="Glycosyltransf_2"/>
</dbReference>
<name>A0A1Z4JJ59_LEPBY</name>
<gene>
    <name evidence="2" type="ORF">NIES2135_36010</name>
</gene>
<evidence type="ECO:0000313" key="2">
    <source>
        <dbReference type="EMBL" id="BAY56761.1"/>
    </source>
</evidence>
<dbReference type="PANTHER" id="PTHR43685:SF3">
    <property type="entry name" value="SLR2126 PROTEIN"/>
    <property type="match status" value="1"/>
</dbReference>
<dbReference type="NCBIfam" id="NF038302">
    <property type="entry name" value="EPS_HpsE"/>
    <property type="match status" value="1"/>
</dbReference>
<proteinExistence type="predicted"/>
<evidence type="ECO:0000259" key="1">
    <source>
        <dbReference type="Pfam" id="PF00535"/>
    </source>
</evidence>
<dbReference type="Pfam" id="PF00535">
    <property type="entry name" value="Glycos_transf_2"/>
    <property type="match status" value="1"/>
</dbReference>
<keyword evidence="3" id="KW-1185">Reference proteome</keyword>
<reference evidence="2 3" key="1">
    <citation type="submission" date="2017-06" db="EMBL/GenBank/DDBJ databases">
        <title>Genome sequencing of cyanobaciteial culture collection at National Institute for Environmental Studies (NIES).</title>
        <authorList>
            <person name="Hirose Y."/>
            <person name="Shimura Y."/>
            <person name="Fujisawa T."/>
            <person name="Nakamura Y."/>
            <person name="Kawachi M."/>
        </authorList>
    </citation>
    <scope>NUCLEOTIDE SEQUENCE [LARGE SCALE GENOMIC DNA]</scope>
    <source>
        <strain evidence="2 3">NIES-2135</strain>
    </source>
</reference>
<protein>
    <submittedName>
        <fullName evidence="2">Glycosyl transferase family protein</fullName>
    </submittedName>
</protein>
<dbReference type="SUPFAM" id="SSF53448">
    <property type="entry name" value="Nucleotide-diphospho-sugar transferases"/>
    <property type="match status" value="1"/>
</dbReference>
<dbReference type="InterPro" id="IPR029044">
    <property type="entry name" value="Nucleotide-diphossugar_trans"/>
</dbReference>
<evidence type="ECO:0000313" key="3">
    <source>
        <dbReference type="Proteomes" id="UP000217895"/>
    </source>
</evidence>